<name>A0A2W4R8E1_9GAMM</name>
<keyword evidence="1" id="KW-0812">Transmembrane</keyword>
<reference evidence="2 3" key="1">
    <citation type="journal article" date="2018" name="Aquat. Microb. Ecol.">
        <title>Gammaproteobacterial methanotrophs dominate.</title>
        <authorList>
            <person name="Rissanen A.J."/>
            <person name="Saarenheimo J."/>
            <person name="Tiirola M."/>
            <person name="Peura S."/>
            <person name="Aalto S.L."/>
            <person name="Karvinen A."/>
            <person name="Nykanen H."/>
        </authorList>
    </citation>
    <scope>NUCLEOTIDE SEQUENCE [LARGE SCALE GENOMIC DNA]</scope>
    <source>
        <strain evidence="2">AMbin10</strain>
    </source>
</reference>
<dbReference type="AlphaFoldDB" id="A0A2W4R8E1"/>
<protein>
    <submittedName>
        <fullName evidence="2">Uncharacterized protein</fullName>
    </submittedName>
</protein>
<evidence type="ECO:0000313" key="3">
    <source>
        <dbReference type="Proteomes" id="UP000249396"/>
    </source>
</evidence>
<accession>A0A2W4R8E1</accession>
<dbReference type="Proteomes" id="UP000249396">
    <property type="component" value="Unassembled WGS sequence"/>
</dbReference>
<organism evidence="2 3">
    <name type="scientific">Candidatus Methylumidiphilus alinenensis</name>
    <dbReference type="NCBI Taxonomy" id="2202197"/>
    <lineage>
        <taxon>Bacteria</taxon>
        <taxon>Pseudomonadati</taxon>
        <taxon>Pseudomonadota</taxon>
        <taxon>Gammaproteobacteria</taxon>
        <taxon>Methylococcales</taxon>
        <taxon>Candidatus Methylumidiphilus</taxon>
    </lineage>
</organism>
<proteinExistence type="predicted"/>
<keyword evidence="1" id="KW-0472">Membrane</keyword>
<comment type="caution">
    <text evidence="2">The sequence shown here is derived from an EMBL/GenBank/DDBJ whole genome shotgun (WGS) entry which is preliminary data.</text>
</comment>
<gene>
    <name evidence="2" type="ORF">DM484_11755</name>
</gene>
<dbReference type="EMBL" id="QJPH01000303">
    <property type="protein sequence ID" value="PZN79216.1"/>
    <property type="molecule type" value="Genomic_DNA"/>
</dbReference>
<evidence type="ECO:0000313" key="2">
    <source>
        <dbReference type="EMBL" id="PZN79216.1"/>
    </source>
</evidence>
<feature type="transmembrane region" description="Helical" evidence="1">
    <location>
        <begin position="52"/>
        <end position="71"/>
    </location>
</feature>
<evidence type="ECO:0000256" key="1">
    <source>
        <dbReference type="SAM" id="Phobius"/>
    </source>
</evidence>
<keyword evidence="1" id="KW-1133">Transmembrane helix</keyword>
<sequence>MKKKIYNYCQEKFSLDNQDDPSIVAAQEAAETKSEVPEVKTNIVSKVAYRTFYAISYGVVFSSLLTAKLLIPKHSVIDNALHDGAAAAKAALEEKERQVKEVAEQTGEFLSENLGLPDPA</sequence>